<keyword evidence="1" id="KW-0732">Signal</keyword>
<dbReference type="InterPro" id="IPR006486">
    <property type="entry name" value="PYST_A"/>
</dbReference>
<organism evidence="2 3">
    <name type="scientific">Plasmodium yoelii</name>
    <dbReference type="NCBI Taxonomy" id="5861"/>
    <lineage>
        <taxon>Eukaryota</taxon>
        <taxon>Sar</taxon>
        <taxon>Alveolata</taxon>
        <taxon>Apicomplexa</taxon>
        <taxon>Aconoidasida</taxon>
        <taxon>Haemosporida</taxon>
        <taxon>Plasmodiidae</taxon>
        <taxon>Plasmodium</taxon>
        <taxon>Plasmodium (Vinckeia)</taxon>
    </lineage>
</organism>
<accession>A0A4V0KFX3</accession>
<evidence type="ECO:0000313" key="2">
    <source>
        <dbReference type="EMBL" id="VTZ74004.1"/>
    </source>
</evidence>
<feature type="signal peptide" evidence="1">
    <location>
        <begin position="1"/>
        <end position="25"/>
    </location>
</feature>
<dbReference type="VEuPathDB" id="PlasmoDB:PYYM_1100700"/>
<reference evidence="2 3" key="1">
    <citation type="journal article" date="2014" name="BMC Biol.">
        <title>A comprehensive evaluation of rodent malaria parasite genomes and gene expression.</title>
        <authorList>
            <person name="Otto T.D."/>
            <person name="Bohme U."/>
            <person name="Jackson A.P."/>
            <person name="Hunt M."/>
            <person name="Franke-Fayard B."/>
            <person name="Hoeijmakers W.A."/>
            <person name="Religa A.A."/>
            <person name="Robertson L."/>
            <person name="Sanders M."/>
            <person name="Ogun S.A."/>
            <person name="Cunningham D."/>
            <person name="Erhart A."/>
            <person name="Billker O."/>
            <person name="Khan S.M."/>
            <person name="Stunnenberg H.G."/>
            <person name="Langhorne J."/>
            <person name="Holder A.A."/>
            <person name="Waters A.P."/>
            <person name="Newbold C.I."/>
            <person name="Pain A."/>
            <person name="Berriman M."/>
            <person name="Janse C.J."/>
        </authorList>
    </citation>
    <scope>NUCLEOTIDE SEQUENCE [LARGE SCALE GENOMIC DNA]</scope>
    <source>
        <strain evidence="2 3">17X</strain>
    </source>
</reference>
<evidence type="ECO:0000313" key="3">
    <source>
        <dbReference type="Proteomes" id="UP000072874"/>
    </source>
</evidence>
<dbReference type="SUPFAM" id="SSF55961">
    <property type="entry name" value="Bet v1-like"/>
    <property type="match status" value="1"/>
</dbReference>
<dbReference type="VEuPathDB" id="PlasmoDB:Py17XNL_000504352"/>
<dbReference type="VEuPathDB" id="PlasmoDB:PY17X_0500137"/>
<dbReference type="KEGG" id="pyo:PY17X_0500137"/>
<evidence type="ECO:0000256" key="1">
    <source>
        <dbReference type="SAM" id="SignalP"/>
    </source>
</evidence>
<dbReference type="NCBIfam" id="TIGR01599">
    <property type="entry name" value="PYST-A"/>
    <property type="match status" value="1"/>
</dbReference>
<feature type="chain" id="PRO_5020663034" evidence="1">
    <location>
        <begin position="26"/>
        <end position="283"/>
    </location>
</feature>
<gene>
    <name evidence="2" type="ORF">PY17X_0500137</name>
</gene>
<name>A0A4V0KFX3_PLAYE</name>
<protein>
    <submittedName>
        <fullName evidence="2">Fam-a protein</fullName>
    </submittedName>
</protein>
<dbReference type="Proteomes" id="UP000072874">
    <property type="component" value="Chromosome 5"/>
</dbReference>
<dbReference type="RefSeq" id="XP_724618.2">
    <property type="nucleotide sequence ID" value="XM_719525.3"/>
</dbReference>
<dbReference type="VEuPathDB" id="PlasmoDB:PY07324"/>
<dbReference type="EMBL" id="LM993659">
    <property type="protein sequence ID" value="VTZ74004.1"/>
    <property type="molecule type" value="Genomic_DNA"/>
</dbReference>
<dbReference type="GeneID" id="3789944"/>
<sequence length="283" mass="32369">MNKGYIKIALTLLSLTGYMQNGAFATEHAENVANKANSVHPESAFDKYKDMACYSIYENLVAIDHANNTSELLIKLSETSTDDYSTHPTENGDKIIYSKKIGNMDIGRLHLTIPSASNYYDVIEELWDFNDTQKYNYKFIKGSLARVYSKDLIIFEKLNIDPKYVPFVKKYVLAAKVKHSNDTTVILCPSRALNYLGKIDDEPNMKEILENTQLIETEIDPEEALIKLGTNISGFVIKKVENDQVDVTYINAIYDDGNSTKYFYDKKERYHAYMNILSLTQRI</sequence>
<dbReference type="AlphaFoldDB" id="A0A4V0KFX3"/>
<proteinExistence type="predicted"/>